<dbReference type="Proteomes" id="UP000241048">
    <property type="component" value="Unassembled WGS sequence"/>
</dbReference>
<dbReference type="GeneID" id="79840784"/>
<dbReference type="EMBL" id="PYLO01000002">
    <property type="protein sequence ID" value="PST37382.1"/>
    <property type="molecule type" value="Genomic_DNA"/>
</dbReference>
<evidence type="ECO:0000259" key="5">
    <source>
        <dbReference type="PROSITE" id="PS51063"/>
    </source>
</evidence>
<protein>
    <submittedName>
        <fullName evidence="6">Crp/Fnr family transcriptional regulator</fullName>
    </submittedName>
</protein>
<dbReference type="Pfam" id="PF13545">
    <property type="entry name" value="HTH_Crp_2"/>
    <property type="match status" value="1"/>
</dbReference>
<dbReference type="GO" id="GO:0003677">
    <property type="term" value="F:DNA binding"/>
    <property type="evidence" value="ECO:0007669"/>
    <property type="project" value="UniProtKB-KW"/>
</dbReference>
<dbReference type="InterPro" id="IPR012318">
    <property type="entry name" value="HTH_CRP"/>
</dbReference>
<reference evidence="6 7" key="1">
    <citation type="submission" date="2018-03" db="EMBL/GenBank/DDBJ databases">
        <title>Lachnoclostridium SNUG30386 gen.nov., sp.nov., isolated from human faeces.</title>
        <authorList>
            <person name="Seo B."/>
            <person name="Jeon K."/>
            <person name="Ko G."/>
        </authorList>
    </citation>
    <scope>NUCLEOTIDE SEQUENCE [LARGE SCALE GENOMIC DNA]</scope>
    <source>
        <strain evidence="6 7">SNUG30386</strain>
    </source>
</reference>
<dbReference type="SMART" id="SM00419">
    <property type="entry name" value="HTH_CRP"/>
    <property type="match status" value="1"/>
</dbReference>
<feature type="domain" description="HTH crp-type" evidence="5">
    <location>
        <begin position="167"/>
        <end position="235"/>
    </location>
</feature>
<dbReference type="PROSITE" id="PS51063">
    <property type="entry name" value="HTH_CRP_2"/>
    <property type="match status" value="1"/>
</dbReference>
<dbReference type="Pfam" id="PF00027">
    <property type="entry name" value="cNMP_binding"/>
    <property type="match status" value="1"/>
</dbReference>
<evidence type="ECO:0000256" key="1">
    <source>
        <dbReference type="ARBA" id="ARBA00023015"/>
    </source>
</evidence>
<evidence type="ECO:0000313" key="7">
    <source>
        <dbReference type="Proteomes" id="UP000241048"/>
    </source>
</evidence>
<keyword evidence="3" id="KW-0804">Transcription</keyword>
<dbReference type="PROSITE" id="PS50042">
    <property type="entry name" value="CNMP_BINDING_3"/>
    <property type="match status" value="1"/>
</dbReference>
<name>A0A2T3FQ30_9CLOT</name>
<comment type="caution">
    <text evidence="6">The sequence shown here is derived from an EMBL/GenBank/DDBJ whole genome shotgun (WGS) entry which is preliminary data.</text>
</comment>
<dbReference type="SUPFAM" id="SSF51206">
    <property type="entry name" value="cAMP-binding domain-like"/>
    <property type="match status" value="1"/>
</dbReference>
<feature type="domain" description="Cyclic nucleotide-binding" evidence="4">
    <location>
        <begin position="26"/>
        <end position="98"/>
    </location>
</feature>
<dbReference type="AlphaFoldDB" id="A0A2T3FQ30"/>
<evidence type="ECO:0000256" key="2">
    <source>
        <dbReference type="ARBA" id="ARBA00023125"/>
    </source>
</evidence>
<evidence type="ECO:0000313" key="6">
    <source>
        <dbReference type="EMBL" id="PST37382.1"/>
    </source>
</evidence>
<dbReference type="Gene3D" id="2.60.120.10">
    <property type="entry name" value="Jelly Rolls"/>
    <property type="match status" value="1"/>
</dbReference>
<keyword evidence="7" id="KW-1185">Reference proteome</keyword>
<dbReference type="InterPro" id="IPR014710">
    <property type="entry name" value="RmlC-like_jellyroll"/>
</dbReference>
<dbReference type="CDD" id="cd00038">
    <property type="entry name" value="CAP_ED"/>
    <property type="match status" value="1"/>
</dbReference>
<evidence type="ECO:0000259" key="4">
    <source>
        <dbReference type="PROSITE" id="PS50042"/>
    </source>
</evidence>
<dbReference type="GO" id="GO:0006355">
    <property type="term" value="P:regulation of DNA-templated transcription"/>
    <property type="evidence" value="ECO:0007669"/>
    <property type="project" value="InterPro"/>
</dbReference>
<dbReference type="RefSeq" id="WP_022359065.1">
    <property type="nucleotide sequence ID" value="NZ_CAUWBW010000004.1"/>
</dbReference>
<dbReference type="InterPro" id="IPR000595">
    <property type="entry name" value="cNMP-bd_dom"/>
</dbReference>
<dbReference type="InterPro" id="IPR018490">
    <property type="entry name" value="cNMP-bd_dom_sf"/>
</dbReference>
<organism evidence="6 7">
    <name type="scientific">Clostridium fessum</name>
    <dbReference type="NCBI Taxonomy" id="2126740"/>
    <lineage>
        <taxon>Bacteria</taxon>
        <taxon>Bacillati</taxon>
        <taxon>Bacillota</taxon>
        <taxon>Clostridia</taxon>
        <taxon>Eubacteriales</taxon>
        <taxon>Clostridiaceae</taxon>
        <taxon>Clostridium</taxon>
    </lineage>
</organism>
<accession>A0A2T3FQ30</accession>
<keyword evidence="1" id="KW-0805">Transcription regulation</keyword>
<dbReference type="SUPFAM" id="SSF46785">
    <property type="entry name" value="Winged helix' DNA-binding domain"/>
    <property type="match status" value="1"/>
</dbReference>
<gene>
    <name evidence="6" type="ORF">C7U56_05555</name>
</gene>
<evidence type="ECO:0000256" key="3">
    <source>
        <dbReference type="ARBA" id="ARBA00023163"/>
    </source>
</evidence>
<keyword evidence="2" id="KW-0238">DNA-binding</keyword>
<sequence>MASNYKTGASLNLTPFEMQLLSRSPLFRGAGESGIGEMLSCLGAEERSYEKEEMIYRAGNTVTSLGVVMHGSVMIVNDDLWGNRSILDRVEPGQIFAETYACVPGEKLLVDVFAAEVTEVLFLNVGKMLSQCPNSCGHHTQLIRNLLAISAQKNLQLSRRIFNTSSKSIRGRLLSYLSDQAVKNESERFDIPFNRQQLADYLGVDRSALSAELGKMQREGLLEFRKNHFHLYEEVRSL</sequence>
<proteinExistence type="predicted"/>
<dbReference type="InterPro" id="IPR036390">
    <property type="entry name" value="WH_DNA-bd_sf"/>
</dbReference>